<gene>
    <name evidence="2" type="ORF">DJ533_06995</name>
</gene>
<dbReference type="OrthoDB" id="108890at2"/>
<dbReference type="Proteomes" id="UP000245977">
    <property type="component" value="Chromosome"/>
</dbReference>
<dbReference type="PANTHER" id="PTHR36151">
    <property type="entry name" value="BLR2777 PROTEIN"/>
    <property type="match status" value="1"/>
</dbReference>
<accession>A0A2S2FBH6</accession>
<feature type="domain" description="ER-bound oxygenase mpaB/mpaB'/Rubber oxygenase catalytic" evidence="1">
    <location>
        <begin position="30"/>
        <end position="279"/>
    </location>
</feature>
<keyword evidence="3" id="KW-1185">Reference proteome</keyword>
<dbReference type="KEGG" id="adv:DJ533_06995"/>
<dbReference type="EMBL" id="CP029397">
    <property type="protein sequence ID" value="AWL28331.1"/>
    <property type="molecule type" value="Genomic_DNA"/>
</dbReference>
<dbReference type="STRING" id="1871111.GCA_001704615_02794"/>
<protein>
    <submittedName>
        <fullName evidence="2">DUF2236 domain-containing protein</fullName>
    </submittedName>
</protein>
<organism evidence="2 3">
    <name type="scientific">Acinetobacter defluvii</name>
    <dbReference type="NCBI Taxonomy" id="1871111"/>
    <lineage>
        <taxon>Bacteria</taxon>
        <taxon>Pseudomonadati</taxon>
        <taxon>Pseudomonadota</taxon>
        <taxon>Gammaproteobacteria</taxon>
        <taxon>Moraxellales</taxon>
        <taxon>Moraxellaceae</taxon>
        <taxon>Acinetobacter</taxon>
    </lineage>
</organism>
<dbReference type="PANTHER" id="PTHR36151:SF3">
    <property type="entry name" value="ER-BOUND OXYGENASE MPAB_MPAB'_RUBBER OXYGENASE CATALYTIC DOMAIN-CONTAINING PROTEIN"/>
    <property type="match status" value="1"/>
</dbReference>
<dbReference type="RefSeq" id="WP_065993572.1">
    <property type="nucleotide sequence ID" value="NZ_CP029397.2"/>
</dbReference>
<dbReference type="Pfam" id="PF09995">
    <property type="entry name" value="MPAB_Lcp_cat"/>
    <property type="match status" value="1"/>
</dbReference>
<sequence>MSESSIHFDLNAINTNFKDHGLFGPNSISWKVWSHPAAFIGLTRSFYIEVLASIDAAAALSDRATYKSDPIGRLSRTMTYFLTVIFADTETVSKANQRLFKLHSHIKGDIPLTGQQYSALDPLLVVGTHLITWHSVYYAYEKLVGKLPAKEEAQFFRESVQYLISLQEVYPNLSIETVKESARKHGYAMEKIGDLTDLPQTRQEFRTYIQLTNSKAAITQQTRDIINILLDPSGVETDDQVMQMILKFYPVLKTIVVALTPKEICKLAGLPRSAMKDKIAIQSGKALVKAMQAPAVLKIFQEKIAMQGYQLMHQAMIYSKNPSSTESLQKIA</sequence>
<evidence type="ECO:0000259" key="1">
    <source>
        <dbReference type="Pfam" id="PF09995"/>
    </source>
</evidence>
<reference evidence="2" key="1">
    <citation type="submission" date="2019-08" db="EMBL/GenBank/DDBJ databases">
        <title>The complete genome of Acinetobacter defluvii strain WCHAD010030.</title>
        <authorList>
            <person name="Hu Y."/>
            <person name="Qin J."/>
            <person name="Feng Y."/>
            <person name="Zong Z."/>
        </authorList>
    </citation>
    <scope>NUCLEOTIDE SEQUENCE</scope>
    <source>
        <strain evidence="2">WCHA30</strain>
    </source>
</reference>
<dbReference type="InterPro" id="IPR018713">
    <property type="entry name" value="MPAB/Lcp_cat_dom"/>
</dbReference>
<dbReference type="GO" id="GO:0016491">
    <property type="term" value="F:oxidoreductase activity"/>
    <property type="evidence" value="ECO:0007669"/>
    <property type="project" value="InterPro"/>
</dbReference>
<evidence type="ECO:0000313" key="3">
    <source>
        <dbReference type="Proteomes" id="UP000245977"/>
    </source>
</evidence>
<proteinExistence type="predicted"/>
<dbReference type="AlphaFoldDB" id="A0A2S2FBH6"/>
<name>A0A2S2FBH6_9GAMM</name>
<evidence type="ECO:0000313" key="2">
    <source>
        <dbReference type="EMBL" id="AWL28331.1"/>
    </source>
</evidence>